<dbReference type="InterPro" id="IPR014729">
    <property type="entry name" value="Rossmann-like_a/b/a_fold"/>
</dbReference>
<keyword evidence="6" id="KW-0030">Aminoacyl-tRNA synthetase</keyword>
<dbReference type="GO" id="GO:0006429">
    <property type="term" value="P:leucyl-tRNA aminoacylation"/>
    <property type="evidence" value="ECO:0007669"/>
    <property type="project" value="InterPro"/>
</dbReference>
<evidence type="ECO:0000256" key="6">
    <source>
        <dbReference type="ARBA" id="ARBA00023146"/>
    </source>
</evidence>
<keyword evidence="2" id="KW-0436">Ligase</keyword>
<evidence type="ECO:0000256" key="3">
    <source>
        <dbReference type="ARBA" id="ARBA00022741"/>
    </source>
</evidence>
<dbReference type="Proteomes" id="UP000816034">
    <property type="component" value="Unassembled WGS sequence"/>
</dbReference>
<feature type="domain" description="Methionyl/Valyl/Leucyl/Isoleucyl-tRNA synthetase anticodon-binding" evidence="7">
    <location>
        <begin position="712"/>
        <end position="821"/>
    </location>
</feature>
<evidence type="ECO:0000256" key="2">
    <source>
        <dbReference type="ARBA" id="ARBA00022598"/>
    </source>
</evidence>
<keyword evidence="5" id="KW-0648">Protein biosynthesis</keyword>
<name>A0AA88KD39_NAELO</name>
<dbReference type="PANTHER" id="PTHR45794">
    <property type="entry name" value="LEUCYL-TRNA SYNTHETASE"/>
    <property type="match status" value="1"/>
</dbReference>
<dbReference type="RefSeq" id="XP_044543007.1">
    <property type="nucleotide sequence ID" value="XM_044687404.1"/>
</dbReference>
<keyword evidence="4" id="KW-0067">ATP-binding</keyword>
<dbReference type="Pfam" id="PF08264">
    <property type="entry name" value="Anticodon_1"/>
    <property type="match status" value="1"/>
</dbReference>
<comment type="similarity">
    <text evidence="1">Belongs to the class-I aminoacyl-tRNA synthetase family.</text>
</comment>
<dbReference type="GO" id="GO:0004823">
    <property type="term" value="F:leucine-tRNA ligase activity"/>
    <property type="evidence" value="ECO:0007669"/>
    <property type="project" value="InterPro"/>
</dbReference>
<reference evidence="8 9" key="1">
    <citation type="journal article" date="2018" name="BMC Genomics">
        <title>The genome of Naegleria lovaniensis, the basis for a comparative approach to unravel pathogenicity factors of the human pathogenic amoeba N. fowleri.</title>
        <authorList>
            <person name="Liechti N."/>
            <person name="Schurch N."/>
            <person name="Bruggmann R."/>
            <person name="Wittwer M."/>
        </authorList>
    </citation>
    <scope>NUCLEOTIDE SEQUENCE [LARGE SCALE GENOMIC DNA]</scope>
    <source>
        <strain evidence="8 9">ATCC 30569</strain>
    </source>
</reference>
<evidence type="ECO:0000313" key="9">
    <source>
        <dbReference type="Proteomes" id="UP000816034"/>
    </source>
</evidence>
<dbReference type="EMBL" id="PYSW02000050">
    <property type="protein sequence ID" value="KAG2373833.1"/>
    <property type="molecule type" value="Genomic_DNA"/>
</dbReference>
<dbReference type="InterPro" id="IPR013155">
    <property type="entry name" value="M/V/L/I-tRNA-synth_anticd-bd"/>
</dbReference>
<comment type="caution">
    <text evidence="8">The sequence shown here is derived from an EMBL/GenBank/DDBJ whole genome shotgun (WGS) entry which is preliminary data.</text>
</comment>
<evidence type="ECO:0000259" key="7">
    <source>
        <dbReference type="Pfam" id="PF08264"/>
    </source>
</evidence>
<proteinExistence type="inferred from homology"/>
<dbReference type="PANTHER" id="PTHR45794:SF1">
    <property type="entry name" value="LEUCINE--TRNA LIGASE, CYTOPLASMIC"/>
    <property type="match status" value="1"/>
</dbReference>
<dbReference type="GO" id="GO:0005524">
    <property type="term" value="F:ATP binding"/>
    <property type="evidence" value="ECO:0007669"/>
    <property type="project" value="UniProtKB-KW"/>
</dbReference>
<dbReference type="SUPFAM" id="SSF47323">
    <property type="entry name" value="Anticodon-binding domain of a subclass of class I aminoacyl-tRNA synthetases"/>
    <property type="match status" value="1"/>
</dbReference>
<dbReference type="Gene3D" id="3.90.740.10">
    <property type="entry name" value="Valyl/Leucyl/Isoleucyl-tRNA synthetase, editing domain"/>
    <property type="match status" value="1"/>
</dbReference>
<dbReference type="Gene3D" id="1.10.730.10">
    <property type="entry name" value="Isoleucyl-tRNA Synthetase, Domain 1"/>
    <property type="match status" value="1"/>
</dbReference>
<dbReference type="AlphaFoldDB" id="A0AA88KD39"/>
<evidence type="ECO:0000256" key="1">
    <source>
        <dbReference type="ARBA" id="ARBA00005594"/>
    </source>
</evidence>
<evidence type="ECO:0000313" key="8">
    <source>
        <dbReference type="EMBL" id="KAG2373833.1"/>
    </source>
</evidence>
<dbReference type="Gene3D" id="3.40.50.620">
    <property type="entry name" value="HUPs"/>
    <property type="match status" value="1"/>
</dbReference>
<keyword evidence="3" id="KW-0547">Nucleotide-binding</keyword>
<accession>A0AA88KD39</accession>
<organism evidence="8 9">
    <name type="scientific">Naegleria lovaniensis</name>
    <name type="common">Amoeba</name>
    <dbReference type="NCBI Taxonomy" id="51637"/>
    <lineage>
        <taxon>Eukaryota</taxon>
        <taxon>Discoba</taxon>
        <taxon>Heterolobosea</taxon>
        <taxon>Tetramitia</taxon>
        <taxon>Eutetramitia</taxon>
        <taxon>Vahlkampfiidae</taxon>
        <taxon>Naegleria</taxon>
    </lineage>
</organism>
<evidence type="ECO:0000256" key="4">
    <source>
        <dbReference type="ARBA" id="ARBA00022840"/>
    </source>
</evidence>
<protein>
    <recommendedName>
        <fullName evidence="7">Methionyl/Valyl/Leucyl/Isoleucyl-tRNA synthetase anticodon-binding domain-containing protein</fullName>
    </recommendedName>
</protein>
<dbReference type="InterPro" id="IPR004493">
    <property type="entry name" value="Leu-tRNA-synth_Ia_arc/euk"/>
</dbReference>
<keyword evidence="9" id="KW-1185">Reference proteome</keyword>
<sequence>MFANIHEEARRMWSTDLDNSSLKKEYNDLSSHELNFSQHNDHNSNNNKLYYTISAPLVLLLNRSELDWKEILWLSRIDLAARFQILLGKKVIVKLGFVHHSCYGKRWSSPEEVQTTRERILKQIHDFGLLRSADIRFFNFSSTNDDDDINLDREFYRSFVRWQLTEMKRSGKIITKPMFQYLNSTNSIRYLHTALIVKMYLKKPSESCQDIVHPFLQSGKTIYLAVELRERPLSVFTISTCRIDEGESFGIFETAETNELIICREQSIHNLSYQYITPERGKFQLLASMKGKALTGSIVHSQVVNRDIKVSAGCRRRGAAGIESFGEIAPELQRNISSFKSQLDALIQRTSLTEMKRSLSPVTTILNNPTNLYNEKRVIVTLNGELSRGYLMDLLTKKLFEKQIEKECIGTLDTLIHHNMVIKGIAFQCGYDDDNNGIVALCDHYAVDFLQKDWYRQVLRDVSNRQTPYGIHNSDKKQLFEFLKNIDVCVCAKLFDQKYETDIYIPWDTHNSYSITATGMEVPPKFLFVLPLLKHYKLSPVNLSNDAWRYIFEPLTTRVNSHAPTEPYLRLIREHIQQLLPLDHFVSMNNYNILNSLFLHYALSASDDRVERMSHAVEVTRVKFLRYFMRKRTRIQPPRSELTEEADIWRLLLVSTCVINSYQATDLKREIYNFYQRISHIVTRSHQRTYFEDREPCGVFDHVFQLQMKRNIMKLKQFYHDRNYRKIFQHAWTNMTMIVSEYFATMKIYETKPSSTLAMEYVHYHVSILSPIMPHVCEYLLKKVIGSEFCIEDLRWPEVSLSHTNDEQHCLKIYEYLKRICRHKYWKTRSSTPNFKTMYIYVASHPYLGWHGQCLTILHKYKTELLNCKLKYREVVKNIFTSEQDFKSSTLAQPCRGPFFSARFVN</sequence>
<gene>
    <name evidence="8" type="ORF">C9374_011718</name>
</gene>
<dbReference type="GeneID" id="68104172"/>
<evidence type="ECO:0000256" key="5">
    <source>
        <dbReference type="ARBA" id="ARBA00022917"/>
    </source>
</evidence>
<dbReference type="GO" id="GO:0002161">
    <property type="term" value="F:aminoacyl-tRNA deacylase activity"/>
    <property type="evidence" value="ECO:0007669"/>
    <property type="project" value="InterPro"/>
</dbReference>
<dbReference type="InterPro" id="IPR009008">
    <property type="entry name" value="Val/Leu/Ile-tRNA-synth_edit"/>
</dbReference>
<dbReference type="InterPro" id="IPR009080">
    <property type="entry name" value="tRNAsynth_Ia_anticodon-bd"/>
</dbReference>